<feature type="transmembrane region" description="Helical" evidence="2">
    <location>
        <begin position="96"/>
        <end position="116"/>
    </location>
</feature>
<evidence type="ECO:0000256" key="2">
    <source>
        <dbReference type="SAM" id="Phobius"/>
    </source>
</evidence>
<dbReference type="InterPro" id="IPR017560">
    <property type="entry name" value="Cyt_c_biogenesis_CcmI"/>
</dbReference>
<dbReference type="GO" id="GO:0017004">
    <property type="term" value="P:cytochrome complex assembly"/>
    <property type="evidence" value="ECO:0007669"/>
    <property type="project" value="UniProtKB-KW"/>
</dbReference>
<gene>
    <name evidence="3" type="ORF">ROE7235_00177</name>
</gene>
<dbReference type="Gene3D" id="1.25.40.10">
    <property type="entry name" value="Tetratricopeptide repeat domain"/>
    <property type="match status" value="1"/>
</dbReference>
<evidence type="ECO:0000256" key="1">
    <source>
        <dbReference type="ARBA" id="ARBA00022748"/>
    </source>
</evidence>
<dbReference type="Proteomes" id="UP000272908">
    <property type="component" value="Unassembled WGS sequence"/>
</dbReference>
<reference evidence="4" key="1">
    <citation type="submission" date="2018-08" db="EMBL/GenBank/DDBJ databases">
        <authorList>
            <person name="Rodrigo-Torres L."/>
            <person name="Arahal R. D."/>
            <person name="Lucena T."/>
        </authorList>
    </citation>
    <scope>NUCLEOTIDE SEQUENCE [LARGE SCALE GENOMIC DNA]</scope>
    <source>
        <strain evidence="4">CECT 7235</strain>
    </source>
</reference>
<dbReference type="EMBL" id="UIHC01000001">
    <property type="protein sequence ID" value="SUZ30455.1"/>
    <property type="molecule type" value="Genomic_DNA"/>
</dbReference>
<dbReference type="OrthoDB" id="9815847at2"/>
<sequence>MTFGQIAGFALILLMVGVVLWRAVSRAGRQAEAANGQERAMRVYRDQLAEIDRDLARGIIPSDEAERTKLEVQRRILELDRDARGDRQAAGSGPRLAALGVLAVMLAGAVGVYWSVGVPTYPDMPLLDRHAQAQQARADRPGQAELEAQYAEAFPGPFEFQGRDQLEPMVQQLREALVTRPEDATGFRLLAQNEARLGNYRPAIEAQLRVIELAEDRVPVDDLAYLLDLMALATGGIVSPEQEAVIERILRSDPENPIALYYSGRLYAQTGRPDLTFRLWRRLHDVSAPDAPWLEEVRAALPELAQISGAPRYQLPPPPSPRGPSAADIEAAQDMTPEQRQEMIAGMVDGMLARLANEGGPPQDWAQLLRALGVLERRDQASAILQEARTVFAADENALALINEAARAAGLTGE</sequence>
<dbReference type="RefSeq" id="WP_121092761.1">
    <property type="nucleotide sequence ID" value="NZ_UIHC01000001.1"/>
</dbReference>
<keyword evidence="2" id="KW-1133">Transmembrane helix</keyword>
<feature type="transmembrane region" description="Helical" evidence="2">
    <location>
        <begin position="6"/>
        <end position="24"/>
    </location>
</feature>
<proteinExistence type="predicted"/>
<name>A0A3B0M2V1_9RHOB</name>
<evidence type="ECO:0008006" key="5">
    <source>
        <dbReference type="Google" id="ProtNLM"/>
    </source>
</evidence>
<evidence type="ECO:0000313" key="4">
    <source>
        <dbReference type="Proteomes" id="UP000272908"/>
    </source>
</evidence>
<accession>A0A3B0M2V1</accession>
<organism evidence="3 4">
    <name type="scientific">Roseinatronobacter ekhonensis</name>
    <dbReference type="NCBI Taxonomy" id="254356"/>
    <lineage>
        <taxon>Bacteria</taxon>
        <taxon>Pseudomonadati</taxon>
        <taxon>Pseudomonadota</taxon>
        <taxon>Alphaproteobacteria</taxon>
        <taxon>Rhodobacterales</taxon>
        <taxon>Paracoccaceae</taxon>
        <taxon>Roseinatronobacter</taxon>
    </lineage>
</organism>
<keyword evidence="2" id="KW-0812">Transmembrane</keyword>
<keyword evidence="2" id="KW-0472">Membrane</keyword>
<dbReference type="NCBIfam" id="TIGR03142">
    <property type="entry name" value="cytochro_ccmI"/>
    <property type="match status" value="1"/>
</dbReference>
<dbReference type="SUPFAM" id="SSF48452">
    <property type="entry name" value="TPR-like"/>
    <property type="match status" value="1"/>
</dbReference>
<dbReference type="InterPro" id="IPR011990">
    <property type="entry name" value="TPR-like_helical_dom_sf"/>
</dbReference>
<dbReference type="AlphaFoldDB" id="A0A3B0M2V1"/>
<protein>
    <recommendedName>
        <fullName evidence="5">Beta-barrel assembly-enhancing protease</fullName>
    </recommendedName>
</protein>
<evidence type="ECO:0000313" key="3">
    <source>
        <dbReference type="EMBL" id="SUZ30455.1"/>
    </source>
</evidence>
<keyword evidence="1" id="KW-0201">Cytochrome c-type biogenesis</keyword>
<keyword evidence="4" id="KW-1185">Reference proteome</keyword>